<dbReference type="AlphaFoldDB" id="A0A4P9VPB9"/>
<dbReference type="RefSeq" id="WP_094788312.1">
    <property type="nucleotide sequence ID" value="NZ_JAEVHG010000001.1"/>
</dbReference>
<dbReference type="Proteomes" id="UP000257039">
    <property type="component" value="Unassembled WGS sequence"/>
</dbReference>
<dbReference type="InterPro" id="IPR002881">
    <property type="entry name" value="DUF58"/>
</dbReference>
<dbReference type="InterPro" id="IPR036465">
    <property type="entry name" value="vWFA_dom_sf"/>
</dbReference>
<keyword evidence="1" id="KW-0812">Transmembrane</keyword>
<feature type="domain" description="DUF58" evidence="2">
    <location>
        <begin position="204"/>
        <end position="373"/>
    </location>
</feature>
<proteinExistence type="predicted"/>
<evidence type="ECO:0000313" key="4">
    <source>
        <dbReference type="Proteomes" id="UP000257039"/>
    </source>
</evidence>
<dbReference type="PANTHER" id="PTHR33608">
    <property type="entry name" value="BLL2464 PROTEIN"/>
    <property type="match status" value="1"/>
</dbReference>
<keyword evidence="4" id="KW-1185">Reference proteome</keyword>
<gene>
    <name evidence="3" type="ORF">B9G39_18810</name>
</gene>
<dbReference type="Gene3D" id="3.40.50.410">
    <property type="entry name" value="von Willebrand factor, type A domain"/>
    <property type="match status" value="1"/>
</dbReference>
<evidence type="ECO:0000313" key="3">
    <source>
        <dbReference type="EMBL" id="RDH45335.1"/>
    </source>
</evidence>
<keyword evidence="1" id="KW-0472">Membrane</keyword>
<organism evidence="3 4">
    <name type="scientific">Zooshikella ganghwensis</name>
    <dbReference type="NCBI Taxonomy" id="202772"/>
    <lineage>
        <taxon>Bacteria</taxon>
        <taxon>Pseudomonadati</taxon>
        <taxon>Pseudomonadota</taxon>
        <taxon>Gammaproteobacteria</taxon>
        <taxon>Oceanospirillales</taxon>
        <taxon>Zooshikellaceae</taxon>
        <taxon>Zooshikella</taxon>
    </lineage>
</organism>
<comment type="caution">
    <text evidence="3">The sequence shown here is derived from an EMBL/GenBank/DDBJ whole genome shotgun (WGS) entry which is preliminary data.</text>
</comment>
<name>A0A4P9VPB9_9GAMM</name>
<feature type="transmembrane region" description="Helical" evidence="1">
    <location>
        <begin position="7"/>
        <end position="31"/>
    </location>
</feature>
<dbReference type="SUPFAM" id="SSF53300">
    <property type="entry name" value="vWA-like"/>
    <property type="match status" value="1"/>
</dbReference>
<dbReference type="EMBL" id="NDXW01000001">
    <property type="protein sequence ID" value="RDH45335.1"/>
    <property type="molecule type" value="Genomic_DNA"/>
</dbReference>
<accession>A0A4P9VPB9</accession>
<protein>
    <submittedName>
        <fullName evidence="3">DUF58 domain-containing protein</fullName>
    </submittedName>
</protein>
<sequence>MTPSKRLLFLSGGITIATCLIFIGNLFGYNLNFLETYGHYLFAATLILLLIDSLTLIKSPVLHIEREAPASMSLGEWHKIKLIMTNTEDSPQLLSVIDGYPQGHEVKNLPQDITIPPAKRLVIHYELRPLHRGEYSFTPCYIKSFSLIGLWQRQFCLGPSTKTRVYPNFAAISHYLLLATDNHVSQMGIRQKPRRGEGLEFHQLREYREGDSMRQIDWKSSARKRKLISREYQDERDQQIIFMLDCGQRMRTQDGDLSHFDHCLNAMLLLAYVALKQGDAVGLITFSGQHRWYPPTKGLHTINQLLNQVYDLQATTQASDYSSAAKHLMQYQPKRSLIITLSNVRDENADDLIPALKLLRRRHLVLLANLREHILDTLHTQPIEDFNGALNHAASEVYLKQRKALHDQLISQSIFTLDSLPEKLPPAIVNRYLDIKRSNQL</sequence>
<keyword evidence="1" id="KW-1133">Transmembrane helix</keyword>
<reference evidence="3 4" key="1">
    <citation type="submission" date="2017-04" db="EMBL/GenBank/DDBJ databases">
        <title>Draft genome sequence of Zooshikella ganghwensis VG4 isolated from Red Sea sediments.</title>
        <authorList>
            <person name="Rehman Z."/>
            <person name="Alam I."/>
            <person name="Kamau A."/>
            <person name="Bajic V."/>
            <person name="Leiknes T."/>
        </authorList>
    </citation>
    <scope>NUCLEOTIDE SEQUENCE [LARGE SCALE GENOMIC DNA]</scope>
    <source>
        <strain evidence="3 4">VG4</strain>
    </source>
</reference>
<dbReference type="Pfam" id="PF01882">
    <property type="entry name" value="DUF58"/>
    <property type="match status" value="1"/>
</dbReference>
<evidence type="ECO:0000256" key="1">
    <source>
        <dbReference type="SAM" id="Phobius"/>
    </source>
</evidence>
<evidence type="ECO:0000259" key="2">
    <source>
        <dbReference type="Pfam" id="PF01882"/>
    </source>
</evidence>
<dbReference type="PANTHER" id="PTHR33608:SF3">
    <property type="entry name" value="SLR2013 PROTEIN"/>
    <property type="match status" value="1"/>
</dbReference>